<evidence type="ECO:0000256" key="1">
    <source>
        <dbReference type="SAM" id="MobiDB-lite"/>
    </source>
</evidence>
<dbReference type="EMBL" id="VSRR010011331">
    <property type="protein sequence ID" value="MPC53027.1"/>
    <property type="molecule type" value="Genomic_DNA"/>
</dbReference>
<accession>A0A5B7G660</accession>
<comment type="caution">
    <text evidence="2">The sequence shown here is derived from an EMBL/GenBank/DDBJ whole genome shotgun (WGS) entry which is preliminary data.</text>
</comment>
<feature type="region of interest" description="Disordered" evidence="1">
    <location>
        <begin position="1"/>
        <end position="20"/>
    </location>
</feature>
<proteinExistence type="predicted"/>
<reference evidence="2 3" key="1">
    <citation type="submission" date="2019-05" db="EMBL/GenBank/DDBJ databases">
        <title>Another draft genome of Portunus trituberculatus and its Hox gene families provides insights of decapod evolution.</title>
        <authorList>
            <person name="Jeong J.-H."/>
            <person name="Song I."/>
            <person name="Kim S."/>
            <person name="Choi T."/>
            <person name="Kim D."/>
            <person name="Ryu S."/>
            <person name="Kim W."/>
        </authorList>
    </citation>
    <scope>NUCLEOTIDE SEQUENCE [LARGE SCALE GENOMIC DNA]</scope>
    <source>
        <tissue evidence="2">Muscle</tissue>
    </source>
</reference>
<organism evidence="2 3">
    <name type="scientific">Portunus trituberculatus</name>
    <name type="common">Swimming crab</name>
    <name type="synonym">Neptunus trituberculatus</name>
    <dbReference type="NCBI Taxonomy" id="210409"/>
    <lineage>
        <taxon>Eukaryota</taxon>
        <taxon>Metazoa</taxon>
        <taxon>Ecdysozoa</taxon>
        <taxon>Arthropoda</taxon>
        <taxon>Crustacea</taxon>
        <taxon>Multicrustacea</taxon>
        <taxon>Malacostraca</taxon>
        <taxon>Eumalacostraca</taxon>
        <taxon>Eucarida</taxon>
        <taxon>Decapoda</taxon>
        <taxon>Pleocyemata</taxon>
        <taxon>Brachyura</taxon>
        <taxon>Eubrachyura</taxon>
        <taxon>Portunoidea</taxon>
        <taxon>Portunidae</taxon>
        <taxon>Portuninae</taxon>
        <taxon>Portunus</taxon>
    </lineage>
</organism>
<evidence type="ECO:0000313" key="2">
    <source>
        <dbReference type="EMBL" id="MPC53027.1"/>
    </source>
</evidence>
<evidence type="ECO:0000313" key="3">
    <source>
        <dbReference type="Proteomes" id="UP000324222"/>
    </source>
</evidence>
<protein>
    <submittedName>
        <fullName evidence="2">Uncharacterized protein</fullName>
    </submittedName>
</protein>
<sequence>MRGETSTRRPASQRNMQRRGRCIRHINRHNKENIPHPLLKYNHPRRKHKILKCGTGALSRWKKRRSGSPEDETKVLIATEVHFSLRSLLSCRVRAARIAVSASVKEYVLDSEDKKCSFVMWLAALYKLHKHGTRLAQTHKDSCIYLEIHMQVLYLFFFPWCSRSLRAQYSGLVKRTGASLPRFAYYDPQHEERRGPSDGLPWALFPLVSA</sequence>
<dbReference type="Proteomes" id="UP000324222">
    <property type="component" value="Unassembled WGS sequence"/>
</dbReference>
<gene>
    <name evidence="2" type="ORF">E2C01_046911</name>
</gene>
<dbReference type="AlphaFoldDB" id="A0A5B7G660"/>
<name>A0A5B7G660_PORTR</name>
<keyword evidence="3" id="KW-1185">Reference proteome</keyword>